<reference evidence="1" key="1">
    <citation type="journal article" date="2021" name="Mol. Ecol. Resour.">
        <title>Apolygus lucorum genome provides insights into omnivorousness and mesophyll feeding.</title>
        <authorList>
            <person name="Liu Y."/>
            <person name="Liu H."/>
            <person name="Wang H."/>
            <person name="Huang T."/>
            <person name="Liu B."/>
            <person name="Yang B."/>
            <person name="Yin L."/>
            <person name="Li B."/>
            <person name="Zhang Y."/>
            <person name="Zhang S."/>
            <person name="Jiang F."/>
            <person name="Zhang X."/>
            <person name="Ren Y."/>
            <person name="Wang B."/>
            <person name="Wang S."/>
            <person name="Lu Y."/>
            <person name="Wu K."/>
            <person name="Fan W."/>
            <person name="Wang G."/>
        </authorList>
    </citation>
    <scope>NUCLEOTIDE SEQUENCE</scope>
    <source>
        <strain evidence="1">12Hb</strain>
    </source>
</reference>
<name>A0A8S9XHL9_APOLU</name>
<dbReference type="OrthoDB" id="249087at2759"/>
<accession>A0A8S9XHL9</accession>
<dbReference type="AlphaFoldDB" id="A0A8S9XHL9"/>
<evidence type="ECO:0000313" key="2">
    <source>
        <dbReference type="Proteomes" id="UP000466442"/>
    </source>
</evidence>
<dbReference type="InterPro" id="IPR039948">
    <property type="entry name" value="ELC1"/>
</dbReference>
<organism evidence="1 2">
    <name type="scientific">Apolygus lucorum</name>
    <name type="common">Small green plant bug</name>
    <name type="synonym">Lygocoris lucorum</name>
    <dbReference type="NCBI Taxonomy" id="248454"/>
    <lineage>
        <taxon>Eukaryota</taxon>
        <taxon>Metazoa</taxon>
        <taxon>Ecdysozoa</taxon>
        <taxon>Arthropoda</taxon>
        <taxon>Hexapoda</taxon>
        <taxon>Insecta</taxon>
        <taxon>Pterygota</taxon>
        <taxon>Neoptera</taxon>
        <taxon>Paraneoptera</taxon>
        <taxon>Hemiptera</taxon>
        <taxon>Heteroptera</taxon>
        <taxon>Panheteroptera</taxon>
        <taxon>Cimicomorpha</taxon>
        <taxon>Miridae</taxon>
        <taxon>Mirini</taxon>
        <taxon>Apolygus</taxon>
    </lineage>
</organism>
<dbReference type="InterPro" id="IPR011333">
    <property type="entry name" value="SKP1/BTB/POZ_sf"/>
</dbReference>
<evidence type="ECO:0008006" key="3">
    <source>
        <dbReference type="Google" id="ProtNLM"/>
    </source>
</evidence>
<keyword evidence="2" id="KW-1185">Reference proteome</keyword>
<dbReference type="SUPFAM" id="SSF54695">
    <property type="entry name" value="POZ domain"/>
    <property type="match status" value="1"/>
</dbReference>
<dbReference type="Proteomes" id="UP000466442">
    <property type="component" value="Unassembled WGS sequence"/>
</dbReference>
<gene>
    <name evidence="1" type="ORF">GE061_016529</name>
</gene>
<dbReference type="PANTHER" id="PTHR20648">
    <property type="entry name" value="ELONGIN-C"/>
    <property type="match status" value="1"/>
</dbReference>
<proteinExistence type="predicted"/>
<evidence type="ECO:0000313" key="1">
    <source>
        <dbReference type="EMBL" id="KAF6208079.1"/>
    </source>
</evidence>
<dbReference type="EMBL" id="WIXP02000007">
    <property type="protein sequence ID" value="KAF6208079.1"/>
    <property type="molecule type" value="Genomic_DNA"/>
</dbReference>
<dbReference type="Gene3D" id="3.30.710.10">
    <property type="entry name" value="Potassium Channel Kv1.1, Chain A"/>
    <property type="match status" value="1"/>
</dbReference>
<comment type="caution">
    <text evidence="1">The sequence shown here is derived from an EMBL/GenBank/DDBJ whole genome shotgun (WGS) entry which is preliminary data.</text>
</comment>
<sequence length="187" mass="21815">MNFSSSHVLKTIVDKNNVRAPNQCRCEEYKLLLRCSDLVDPAHSWIKDMVVPCTQHKGPCNCDLILQIPYGYFFPVDPKLELGNTIGPESTYVRIISNDGFRFVIKRKLMRNCLLIDSWFKNENQTGPHQEAEIFIKKYPSICVHYLCRFLMYKYDYETGTSLPGKEFTVPDRLVFQMLEMANDFLL</sequence>
<protein>
    <recommendedName>
        <fullName evidence="3">Elongin-C</fullName>
    </recommendedName>
</protein>